<dbReference type="eggNOG" id="ENOG502TGGP">
    <property type="taxonomic scope" value="Eukaryota"/>
</dbReference>
<evidence type="ECO:0000313" key="2">
    <source>
        <dbReference type="EMBL" id="CCD63006.1"/>
    </source>
</evidence>
<dbReference type="InterPro" id="IPR012877">
    <property type="entry name" value="Dhs-27"/>
</dbReference>
<dbReference type="AlphaFoldDB" id="P91071"/>
<dbReference type="InterPro" id="IPR015897">
    <property type="entry name" value="CHK_kinase-like"/>
</dbReference>
<dbReference type="PhylomeDB" id="P91071"/>
<dbReference type="InParanoid" id="P91071"/>
<dbReference type="EMBL" id="BX284605">
    <property type="protein sequence ID" value="CCD63006.1"/>
    <property type="molecule type" value="Genomic_DNA"/>
</dbReference>
<dbReference type="PANTHER" id="PTHR23020">
    <property type="entry name" value="UNCHARACTERIZED NUCLEAR HORMONE RECEPTOR-RELATED"/>
    <property type="match status" value="1"/>
</dbReference>
<dbReference type="OMA" id="LEYYFNT"/>
<evidence type="ECO:0000259" key="1">
    <source>
        <dbReference type="SMART" id="SM00587"/>
    </source>
</evidence>
<dbReference type="WormBase" id="C18B10.6">
    <property type="protein sequence ID" value="CE08300"/>
    <property type="gene ID" value="WBGene00015963"/>
</dbReference>
<dbReference type="InterPro" id="IPR052961">
    <property type="entry name" value="Oxido-Kinase-like_Enzymes"/>
</dbReference>
<dbReference type="PIR" id="B89103">
    <property type="entry name" value="B89103"/>
</dbReference>
<name>P91071_CAEEL</name>
<dbReference type="PANTHER" id="PTHR23020:SF10">
    <property type="entry name" value="CHK KINASE-LIKE DOMAIN-CONTAINING PROTEIN"/>
    <property type="match status" value="1"/>
</dbReference>
<organism evidence="2 3">
    <name type="scientific">Caenorhabditis elegans</name>
    <dbReference type="NCBI Taxonomy" id="6239"/>
    <lineage>
        <taxon>Eukaryota</taxon>
        <taxon>Metazoa</taxon>
        <taxon>Ecdysozoa</taxon>
        <taxon>Nematoda</taxon>
        <taxon>Chromadorea</taxon>
        <taxon>Rhabditida</taxon>
        <taxon>Rhabditina</taxon>
        <taxon>Rhabditomorpha</taxon>
        <taxon>Rhabditoidea</taxon>
        <taxon>Rhabditidae</taxon>
        <taxon>Peloderinae</taxon>
        <taxon>Caenorhabditis</taxon>
    </lineage>
</organism>
<gene>
    <name evidence="2 4" type="ORF">C18B10.6</name>
    <name evidence="2" type="ORF">CELE_C18B10.6</name>
</gene>
<dbReference type="UCSC" id="C18B10.6">
    <property type="organism name" value="c. elegans"/>
</dbReference>
<dbReference type="SMART" id="SM00587">
    <property type="entry name" value="CHK"/>
    <property type="match status" value="1"/>
</dbReference>
<dbReference type="AGR" id="WB:WBGene00015963"/>
<dbReference type="RefSeq" id="NP_504924.1">
    <property type="nucleotide sequence ID" value="NM_072523.2"/>
</dbReference>
<dbReference type="KEGG" id="cel:CELE_C18B10.6"/>
<evidence type="ECO:0000313" key="4">
    <source>
        <dbReference type="WormBase" id="C18B10.6"/>
    </source>
</evidence>
<feature type="domain" description="CHK kinase-like" evidence="1">
    <location>
        <begin position="170"/>
        <end position="360"/>
    </location>
</feature>
<dbReference type="GeneID" id="182773"/>
<dbReference type="FunCoup" id="P91071">
    <property type="interactions" value="7"/>
</dbReference>
<evidence type="ECO:0000313" key="3">
    <source>
        <dbReference type="Proteomes" id="UP000001940"/>
    </source>
</evidence>
<dbReference type="HOGENOM" id="CLU_038410_1_0_1"/>
<dbReference type="Proteomes" id="UP000001940">
    <property type="component" value="Chromosome V"/>
</dbReference>
<keyword evidence="3" id="KW-1185">Reference proteome</keyword>
<dbReference type="Bgee" id="WBGene00015963">
    <property type="expression patterns" value="Expressed in pharyngeal muscle cell (C elegans) and 2 other cell types or tissues"/>
</dbReference>
<proteinExistence type="predicted"/>
<dbReference type="OrthoDB" id="8250698at2759"/>
<protein>
    <submittedName>
        <fullName evidence="2">CHK kinase-like domain-containing protein</fullName>
    </submittedName>
</protein>
<reference evidence="2 3" key="1">
    <citation type="journal article" date="1998" name="Science">
        <title>Genome sequence of the nematode C. elegans: a platform for investigating biology.</title>
        <authorList>
            <consortium name="The C. elegans sequencing consortium"/>
            <person name="Sulson J.E."/>
            <person name="Waterston R."/>
        </authorList>
    </citation>
    <scope>NUCLEOTIDE SEQUENCE [LARGE SCALE GENOMIC DNA]</scope>
    <source>
        <strain evidence="2 3">Bristol N2</strain>
    </source>
</reference>
<dbReference type="Gene3D" id="3.90.1200.10">
    <property type="match status" value="1"/>
</dbReference>
<dbReference type="Pfam" id="PF07914">
    <property type="entry name" value="DUF1679"/>
    <property type="match status" value="1"/>
</dbReference>
<dbReference type="PaxDb" id="6239-C18B10.6"/>
<dbReference type="CTD" id="182773"/>
<dbReference type="InterPro" id="IPR011009">
    <property type="entry name" value="Kinase-like_dom_sf"/>
</dbReference>
<sequence>MNYFLFPFFLRILYKFKMSTLYEKSDGILETHVTWQDVESALQMKFRTSATFGKNKTATNISDLKGFMSKIALIEADWQNVEENLQLPHKFAVKISSQLPYIAFSKVLKYTDENGYEDEKLKYLAKILRDAHNREIETYKLLEKFNHANIPYTKIYGLKPFYDENDLKGYIILEYIPNIHTTSMSENIPADDLISTIRAVATFGALGACLPADQKTFALGANFLEYYYDTFLGAAGVESILDNLRKSLSFCETSKVEKLIDIYRHYIKIVSKFSKIDEILGFHLVPNHGDLWQSNMLFNTEESGHLKLKALIDWQAVANLPPGFDMVRLFIGALSIEDRRQRASEFLKIYHETFTTVFGSELFPYQEIHDSYKLHFPLKSLMVLPGIATFLDSSQHSESEKKTVRNETMTKIIALMEDVFEAHEYNLKNYPEFLHV</sequence>
<dbReference type="SUPFAM" id="SSF56112">
    <property type="entry name" value="Protein kinase-like (PK-like)"/>
    <property type="match status" value="1"/>
</dbReference>
<accession>P91071</accession>